<dbReference type="Proteomes" id="UP000199577">
    <property type="component" value="Unassembled WGS sequence"/>
</dbReference>
<sequence>MDYILPCSELDIPVEIVPGPIDGEEDAVENLSASEILNSIFVSYGYDVDLSLSEAQSQQLIDFVRQAEDNENLVAFAAWVVQKISEFSGLDVPDFLTARTDYNEPPNIDPNNNAGGNYDTNTYQEIVDLQSPWENIPSVILSQDFIGWRAEDVAVHGLSCMDFSKEQLAKLGYTISNYYDTDGFGLPQTFQTYQNGVANAFELKKAISYIKYALSNGIPVIVGVDYKSGTSNASTDNTTDHFIVIVGMGNENGVNYLRYFDNAFSDTFRGAHSSNKLFYNPVTGVMQNKIKSDPSYTTGNFGIVTVQYDYIMTMVRKSKLKL</sequence>
<dbReference type="SUPFAM" id="SSF54001">
    <property type="entry name" value="Cysteine proteinases"/>
    <property type="match status" value="1"/>
</dbReference>
<reference evidence="1 2" key="1">
    <citation type="submission" date="2016-10" db="EMBL/GenBank/DDBJ databases">
        <authorList>
            <person name="de Groot N.N."/>
        </authorList>
    </citation>
    <scope>NUCLEOTIDE SEQUENCE [LARGE SCALE GENOMIC DNA]</scope>
    <source>
        <strain evidence="1 2">DSM 22900</strain>
    </source>
</reference>
<dbReference type="AlphaFoldDB" id="A0A1I1KN46"/>
<dbReference type="STRING" id="623281.SAMN05421747_11699"/>
<protein>
    <submittedName>
        <fullName evidence="1">Uncharacterized protein</fullName>
    </submittedName>
</protein>
<dbReference type="InterPro" id="IPR038765">
    <property type="entry name" value="Papain-like_cys_pep_sf"/>
</dbReference>
<evidence type="ECO:0000313" key="2">
    <source>
        <dbReference type="Proteomes" id="UP000199577"/>
    </source>
</evidence>
<name>A0A1I1KN46_9SPHI</name>
<proteinExistence type="predicted"/>
<organism evidence="1 2">
    <name type="scientific">Parapedobacter composti</name>
    <dbReference type="NCBI Taxonomy" id="623281"/>
    <lineage>
        <taxon>Bacteria</taxon>
        <taxon>Pseudomonadati</taxon>
        <taxon>Bacteroidota</taxon>
        <taxon>Sphingobacteriia</taxon>
        <taxon>Sphingobacteriales</taxon>
        <taxon>Sphingobacteriaceae</taxon>
        <taxon>Parapedobacter</taxon>
    </lineage>
</organism>
<gene>
    <name evidence="1" type="ORF">SAMN05421747_11699</name>
</gene>
<accession>A0A1I1KN46</accession>
<dbReference type="Gene3D" id="3.90.70.10">
    <property type="entry name" value="Cysteine proteinases"/>
    <property type="match status" value="1"/>
</dbReference>
<evidence type="ECO:0000313" key="1">
    <source>
        <dbReference type="EMBL" id="SFC62187.1"/>
    </source>
</evidence>
<keyword evidence="2" id="KW-1185">Reference proteome</keyword>
<dbReference type="EMBL" id="FOLL01000016">
    <property type="protein sequence ID" value="SFC62187.1"/>
    <property type="molecule type" value="Genomic_DNA"/>
</dbReference>